<dbReference type="InterPro" id="IPR036282">
    <property type="entry name" value="Glutathione-S-Trfase_C_sf"/>
</dbReference>
<dbReference type="InterPro" id="IPR034330">
    <property type="entry name" value="GST_Zeta_C"/>
</dbReference>
<name>A0A2R4MBF2_9HYPH</name>
<dbReference type="GO" id="GO:0016034">
    <property type="term" value="F:maleylacetoacetate isomerase activity"/>
    <property type="evidence" value="ECO:0007669"/>
    <property type="project" value="TreeGrafter"/>
</dbReference>
<dbReference type="InterPro" id="IPR040079">
    <property type="entry name" value="Glutathione_S-Trfase"/>
</dbReference>
<dbReference type="PANTHER" id="PTHR42673:SF4">
    <property type="entry name" value="MALEYLACETOACETATE ISOMERASE"/>
    <property type="match status" value="1"/>
</dbReference>
<dbReference type="NCBIfam" id="TIGR01262">
    <property type="entry name" value="maiA"/>
    <property type="match status" value="1"/>
</dbReference>
<evidence type="ECO:0000313" key="5">
    <source>
        <dbReference type="Proteomes" id="UP000258927"/>
    </source>
</evidence>
<dbReference type="InterPro" id="IPR010987">
    <property type="entry name" value="Glutathione-S-Trfase_C-like"/>
</dbReference>
<dbReference type="InterPro" id="IPR034333">
    <property type="entry name" value="GST_Zeta_N"/>
</dbReference>
<dbReference type="Proteomes" id="UP000258927">
    <property type="component" value="Chromosome"/>
</dbReference>
<comment type="similarity">
    <text evidence="1">Belongs to the GST superfamily. Zeta family.</text>
</comment>
<dbReference type="Gene3D" id="1.20.1050.10">
    <property type="match status" value="1"/>
</dbReference>
<dbReference type="AlphaFoldDB" id="A0A2R4MBF2"/>
<keyword evidence="4" id="KW-0413">Isomerase</keyword>
<gene>
    <name evidence="4" type="ORF">MXMO3_00666</name>
</gene>
<dbReference type="PANTHER" id="PTHR42673">
    <property type="entry name" value="MALEYLACETOACETATE ISOMERASE"/>
    <property type="match status" value="1"/>
</dbReference>
<dbReference type="SUPFAM" id="SSF52833">
    <property type="entry name" value="Thioredoxin-like"/>
    <property type="match status" value="1"/>
</dbReference>
<dbReference type="GO" id="GO:0004364">
    <property type="term" value="F:glutathione transferase activity"/>
    <property type="evidence" value="ECO:0007669"/>
    <property type="project" value="TreeGrafter"/>
</dbReference>
<dbReference type="GO" id="GO:0006559">
    <property type="term" value="P:L-phenylalanine catabolic process"/>
    <property type="evidence" value="ECO:0007669"/>
    <property type="project" value="TreeGrafter"/>
</dbReference>
<dbReference type="SFLD" id="SFLDS00019">
    <property type="entry name" value="Glutathione_Transferase_(cytos"/>
    <property type="match status" value="1"/>
</dbReference>
<dbReference type="RefSeq" id="WP_117394932.1">
    <property type="nucleotide sequence ID" value="NZ_CP021330.1"/>
</dbReference>
<dbReference type="GO" id="GO:0005737">
    <property type="term" value="C:cytoplasm"/>
    <property type="evidence" value="ECO:0007669"/>
    <property type="project" value="InterPro"/>
</dbReference>
<dbReference type="CDD" id="cd03191">
    <property type="entry name" value="GST_C_Zeta"/>
    <property type="match status" value="1"/>
</dbReference>
<accession>A0A2R4MBF2</accession>
<dbReference type="InterPro" id="IPR036249">
    <property type="entry name" value="Thioredoxin-like_sf"/>
</dbReference>
<evidence type="ECO:0000259" key="2">
    <source>
        <dbReference type="PROSITE" id="PS50404"/>
    </source>
</evidence>
<dbReference type="PROSITE" id="PS50405">
    <property type="entry name" value="GST_CTER"/>
    <property type="match status" value="1"/>
</dbReference>
<dbReference type="KEGG" id="mmyr:MXMO3_00666"/>
<feature type="domain" description="GST C-terminal" evidence="3">
    <location>
        <begin position="88"/>
        <end position="214"/>
    </location>
</feature>
<dbReference type="GO" id="GO:0006749">
    <property type="term" value="P:glutathione metabolic process"/>
    <property type="evidence" value="ECO:0007669"/>
    <property type="project" value="TreeGrafter"/>
</dbReference>
<dbReference type="EMBL" id="CP021330">
    <property type="protein sequence ID" value="AVX03199.1"/>
    <property type="molecule type" value="Genomic_DNA"/>
</dbReference>
<feature type="domain" description="GST N-terminal" evidence="2">
    <location>
        <begin position="2"/>
        <end position="83"/>
    </location>
</feature>
<protein>
    <submittedName>
        <fullName evidence="4">Maleylacetoacetate isomerase</fullName>
    </submittedName>
</protein>
<evidence type="ECO:0000313" key="4">
    <source>
        <dbReference type="EMBL" id="AVX03199.1"/>
    </source>
</evidence>
<sequence>MSEIVLYDYWRSSAAYRVRIALGLCGLDYKSVPVNLLEGEHKSESYRALNPQGFVPTIELDGLLFTQSLAIIEYLAEQHPDAGLLPGDALDRQRVRALSYAIAMDIHPVCNLSVAKFAQSIAAKPEEMPVAWFQKFIGEGLAAYEGMLAHQSPSKFSLGDVPTMADICLMPQLYNARRWEVDLSKMPRILTVEENCNRNVAFQAAHSDQHAPQG</sequence>
<proteinExistence type="inferred from homology"/>
<dbReference type="InterPro" id="IPR005955">
    <property type="entry name" value="GST_Zeta"/>
</dbReference>
<reference evidence="4 5" key="1">
    <citation type="submission" date="2017-05" db="EMBL/GenBank/DDBJ databases">
        <title>Genome Analysis of Maritalea myrionectae HL2708#5.</title>
        <authorList>
            <consortium name="Cotde Inc.-PKNU"/>
            <person name="Jang D."/>
            <person name="Oh H.-M."/>
        </authorList>
    </citation>
    <scope>NUCLEOTIDE SEQUENCE [LARGE SCALE GENOMIC DNA]</scope>
    <source>
        <strain evidence="4 5">HL2708#5</strain>
    </source>
</reference>
<dbReference type="InterPro" id="IPR004045">
    <property type="entry name" value="Glutathione_S-Trfase_N"/>
</dbReference>
<evidence type="ECO:0000256" key="1">
    <source>
        <dbReference type="ARBA" id="ARBA00010007"/>
    </source>
</evidence>
<dbReference type="Gene3D" id="3.40.30.10">
    <property type="entry name" value="Glutaredoxin"/>
    <property type="match status" value="1"/>
</dbReference>
<dbReference type="SUPFAM" id="SSF47616">
    <property type="entry name" value="GST C-terminal domain-like"/>
    <property type="match status" value="1"/>
</dbReference>
<dbReference type="CDD" id="cd03042">
    <property type="entry name" value="GST_N_Zeta"/>
    <property type="match status" value="1"/>
</dbReference>
<organism evidence="4 5">
    <name type="scientific">Maritalea myrionectae</name>
    <dbReference type="NCBI Taxonomy" id="454601"/>
    <lineage>
        <taxon>Bacteria</taxon>
        <taxon>Pseudomonadati</taxon>
        <taxon>Pseudomonadota</taxon>
        <taxon>Alphaproteobacteria</taxon>
        <taxon>Hyphomicrobiales</taxon>
        <taxon>Devosiaceae</taxon>
        <taxon>Maritalea</taxon>
    </lineage>
</organism>
<dbReference type="PROSITE" id="PS50404">
    <property type="entry name" value="GST_NTER"/>
    <property type="match status" value="1"/>
</dbReference>
<dbReference type="SFLD" id="SFLDG00358">
    <property type="entry name" value="Main_(cytGST)"/>
    <property type="match status" value="1"/>
</dbReference>
<evidence type="ECO:0000259" key="3">
    <source>
        <dbReference type="PROSITE" id="PS50405"/>
    </source>
</evidence>
<dbReference type="Pfam" id="PF13417">
    <property type="entry name" value="GST_N_3"/>
    <property type="match status" value="1"/>
</dbReference>
<keyword evidence="5" id="KW-1185">Reference proteome</keyword>